<name>A0A316ATR7_9BACT</name>
<gene>
    <name evidence="1" type="ORF">CLV98_1223</name>
</gene>
<dbReference type="RefSeq" id="WP_109678129.1">
    <property type="nucleotide sequence ID" value="NZ_QGDT01000022.1"/>
</dbReference>
<evidence type="ECO:0000313" key="2">
    <source>
        <dbReference type="Proteomes" id="UP000245880"/>
    </source>
</evidence>
<dbReference type="PANTHER" id="PTHR35586">
    <property type="entry name" value="SLL1691 PROTEIN"/>
    <property type="match status" value="1"/>
</dbReference>
<evidence type="ECO:0008006" key="3">
    <source>
        <dbReference type="Google" id="ProtNLM"/>
    </source>
</evidence>
<dbReference type="OrthoDB" id="944318at2"/>
<keyword evidence="2" id="KW-1185">Reference proteome</keyword>
<organism evidence="1 2">
    <name type="scientific">Dyadobacter jejuensis</name>
    <dbReference type="NCBI Taxonomy" id="1082580"/>
    <lineage>
        <taxon>Bacteria</taxon>
        <taxon>Pseudomonadati</taxon>
        <taxon>Bacteroidota</taxon>
        <taxon>Cytophagia</taxon>
        <taxon>Cytophagales</taxon>
        <taxon>Spirosomataceae</taxon>
        <taxon>Dyadobacter</taxon>
    </lineage>
</organism>
<dbReference type="Proteomes" id="UP000245880">
    <property type="component" value="Unassembled WGS sequence"/>
</dbReference>
<comment type="caution">
    <text evidence="1">The sequence shown here is derived from an EMBL/GenBank/DDBJ whole genome shotgun (WGS) entry which is preliminary data.</text>
</comment>
<sequence>MRRIDDALWKGLLENTFDDFLRFFFEGADELFDFERGFTYLDKELADLFPQPKGKHPKHVDKLVKVFTRAGDAQWVLVHVEVQGHKDERFAFRMFTYFYRILDKYGMPITAIAIFTDSVIGYQPSVYKQSFLGTEMKFRYNTYKVLEQSEKGLEHHENPFAIAIQTVQLAIKSKSLNDEELFELKFKLLRNLFKKKISKPKIDGLLLFIQLYVHFEKPEYMVKFEEVIDKINHNDKSMGIREFVIERARMEGEELGLVKGLEKGIQKGMTQMEYEKNIAFITSLIASTDFDNPRIAQLVGVSIELVNKVKKKLKK</sequence>
<evidence type="ECO:0000313" key="1">
    <source>
        <dbReference type="EMBL" id="PWJ53577.1"/>
    </source>
</evidence>
<dbReference type="PANTHER" id="PTHR35586:SF1">
    <property type="entry name" value="SLL1691 PROTEIN"/>
    <property type="match status" value="1"/>
</dbReference>
<dbReference type="AlphaFoldDB" id="A0A316ATR7"/>
<accession>A0A316ATR7</accession>
<protein>
    <recommendedName>
        <fullName evidence="3">Transposase/invertase (TIGR01784 family)</fullName>
    </recommendedName>
</protein>
<reference evidence="1 2" key="1">
    <citation type="submission" date="2018-03" db="EMBL/GenBank/DDBJ databases">
        <title>Genomic Encyclopedia of Archaeal and Bacterial Type Strains, Phase II (KMG-II): from individual species to whole genera.</title>
        <authorList>
            <person name="Goeker M."/>
        </authorList>
    </citation>
    <scope>NUCLEOTIDE SEQUENCE [LARGE SCALE GENOMIC DNA]</scope>
    <source>
        <strain evidence="1 2">DSM 100346</strain>
    </source>
</reference>
<dbReference type="EMBL" id="QGDT01000022">
    <property type="protein sequence ID" value="PWJ53577.1"/>
    <property type="molecule type" value="Genomic_DNA"/>
</dbReference>
<proteinExistence type="predicted"/>